<evidence type="ECO:0000313" key="1">
    <source>
        <dbReference type="EMBL" id="GBP97256.1"/>
    </source>
</evidence>
<dbReference type="AlphaFoldDB" id="A0A4C2A981"/>
<evidence type="ECO:0000313" key="2">
    <source>
        <dbReference type="Proteomes" id="UP000299102"/>
    </source>
</evidence>
<proteinExistence type="predicted"/>
<gene>
    <name evidence="1" type="ORF">EVAR_70592_1</name>
</gene>
<organism evidence="1 2">
    <name type="scientific">Eumeta variegata</name>
    <name type="common">Bagworm moth</name>
    <name type="synonym">Eumeta japonica</name>
    <dbReference type="NCBI Taxonomy" id="151549"/>
    <lineage>
        <taxon>Eukaryota</taxon>
        <taxon>Metazoa</taxon>
        <taxon>Ecdysozoa</taxon>
        <taxon>Arthropoda</taxon>
        <taxon>Hexapoda</taxon>
        <taxon>Insecta</taxon>
        <taxon>Pterygota</taxon>
        <taxon>Neoptera</taxon>
        <taxon>Endopterygota</taxon>
        <taxon>Lepidoptera</taxon>
        <taxon>Glossata</taxon>
        <taxon>Ditrysia</taxon>
        <taxon>Tineoidea</taxon>
        <taxon>Psychidae</taxon>
        <taxon>Oiketicinae</taxon>
        <taxon>Eumeta</taxon>
    </lineage>
</organism>
<reference evidence="1 2" key="1">
    <citation type="journal article" date="2019" name="Commun. Biol.">
        <title>The bagworm genome reveals a unique fibroin gene that provides high tensile strength.</title>
        <authorList>
            <person name="Kono N."/>
            <person name="Nakamura H."/>
            <person name="Ohtoshi R."/>
            <person name="Tomita M."/>
            <person name="Numata K."/>
            <person name="Arakawa K."/>
        </authorList>
    </citation>
    <scope>NUCLEOTIDE SEQUENCE [LARGE SCALE GENOMIC DNA]</scope>
</reference>
<dbReference type="EMBL" id="BGZK01002907">
    <property type="protein sequence ID" value="GBP97256.1"/>
    <property type="molecule type" value="Genomic_DNA"/>
</dbReference>
<dbReference type="Proteomes" id="UP000299102">
    <property type="component" value="Unassembled WGS sequence"/>
</dbReference>
<comment type="caution">
    <text evidence="1">The sequence shown here is derived from an EMBL/GenBank/DDBJ whole genome shotgun (WGS) entry which is preliminary data.</text>
</comment>
<keyword evidence="2" id="KW-1185">Reference proteome</keyword>
<accession>A0A4C2A981</accession>
<protein>
    <submittedName>
        <fullName evidence="1">Uncharacterized protein</fullName>
    </submittedName>
</protein>
<sequence length="84" mass="9177">MLLAKSFLEQFQAIEFLNFNEIAQVRVEPLRSELNITDNKKLLPFFLVYNGASASARAAPCRPAGVLHNGGDARSPADGIFNAI</sequence>
<name>A0A4C2A981_EUMVA</name>